<feature type="compositionally biased region" description="Basic and acidic residues" evidence="1">
    <location>
        <begin position="15"/>
        <end position="28"/>
    </location>
</feature>
<dbReference type="Proteomes" id="UP000821837">
    <property type="component" value="Unassembled WGS sequence"/>
</dbReference>
<sequence length="129" mass="14907">MLILISRSLKTPKCNMDKVPGHSRDRSSLHSYRGRTGKTGNASKDRLDANAPKTGKGQLTDWSAYRKELDDDSTIEDSDTWLKRIAGVLDDHIKIQLDENKPAVDNHLLHLRQARRPLLKRWRRQKLNR</sequence>
<reference evidence="2" key="1">
    <citation type="journal article" date="2020" name="Cell">
        <title>Large-Scale Comparative Analyses of Tick Genomes Elucidate Their Genetic Diversity and Vector Capacities.</title>
        <authorList>
            <consortium name="Tick Genome and Microbiome Consortium (TIGMIC)"/>
            <person name="Jia N."/>
            <person name="Wang J."/>
            <person name="Shi W."/>
            <person name="Du L."/>
            <person name="Sun Y."/>
            <person name="Zhan W."/>
            <person name="Jiang J.F."/>
            <person name="Wang Q."/>
            <person name="Zhang B."/>
            <person name="Ji P."/>
            <person name="Bell-Sakyi L."/>
            <person name="Cui X.M."/>
            <person name="Yuan T.T."/>
            <person name="Jiang B.G."/>
            <person name="Yang W.F."/>
            <person name="Lam T.T."/>
            <person name="Chang Q.C."/>
            <person name="Ding S.J."/>
            <person name="Wang X.J."/>
            <person name="Zhu J.G."/>
            <person name="Ruan X.D."/>
            <person name="Zhao L."/>
            <person name="Wei J.T."/>
            <person name="Ye R.Z."/>
            <person name="Que T.C."/>
            <person name="Du C.H."/>
            <person name="Zhou Y.H."/>
            <person name="Cheng J.X."/>
            <person name="Dai P.F."/>
            <person name="Guo W.B."/>
            <person name="Han X.H."/>
            <person name="Huang E.J."/>
            <person name="Li L.F."/>
            <person name="Wei W."/>
            <person name="Gao Y.C."/>
            <person name="Liu J.Z."/>
            <person name="Shao H.Z."/>
            <person name="Wang X."/>
            <person name="Wang C.C."/>
            <person name="Yang T.C."/>
            <person name="Huo Q.B."/>
            <person name="Li W."/>
            <person name="Chen H.Y."/>
            <person name="Chen S.E."/>
            <person name="Zhou L.G."/>
            <person name="Ni X.B."/>
            <person name="Tian J.H."/>
            <person name="Sheng Y."/>
            <person name="Liu T."/>
            <person name="Pan Y.S."/>
            <person name="Xia L.Y."/>
            <person name="Li J."/>
            <person name="Zhao F."/>
            <person name="Cao W.C."/>
        </authorList>
    </citation>
    <scope>NUCLEOTIDE SEQUENCE</scope>
    <source>
        <strain evidence="2">Rsan-2018</strain>
    </source>
</reference>
<accession>A0A9D4T327</accession>
<evidence type="ECO:0000256" key="1">
    <source>
        <dbReference type="SAM" id="MobiDB-lite"/>
    </source>
</evidence>
<evidence type="ECO:0000313" key="2">
    <source>
        <dbReference type="EMBL" id="KAH7968372.1"/>
    </source>
</evidence>
<comment type="caution">
    <text evidence="2">The sequence shown here is derived from an EMBL/GenBank/DDBJ whole genome shotgun (WGS) entry which is preliminary data.</text>
</comment>
<keyword evidence="3" id="KW-1185">Reference proteome</keyword>
<name>A0A9D4T327_RHISA</name>
<feature type="region of interest" description="Disordered" evidence="1">
    <location>
        <begin position="13"/>
        <end position="57"/>
    </location>
</feature>
<protein>
    <submittedName>
        <fullName evidence="2">Uncharacterized protein</fullName>
    </submittedName>
</protein>
<dbReference type="EMBL" id="JABSTV010001248">
    <property type="protein sequence ID" value="KAH7968372.1"/>
    <property type="molecule type" value="Genomic_DNA"/>
</dbReference>
<organism evidence="2 3">
    <name type="scientific">Rhipicephalus sanguineus</name>
    <name type="common">Brown dog tick</name>
    <name type="synonym">Ixodes sanguineus</name>
    <dbReference type="NCBI Taxonomy" id="34632"/>
    <lineage>
        <taxon>Eukaryota</taxon>
        <taxon>Metazoa</taxon>
        <taxon>Ecdysozoa</taxon>
        <taxon>Arthropoda</taxon>
        <taxon>Chelicerata</taxon>
        <taxon>Arachnida</taxon>
        <taxon>Acari</taxon>
        <taxon>Parasitiformes</taxon>
        <taxon>Ixodida</taxon>
        <taxon>Ixodoidea</taxon>
        <taxon>Ixodidae</taxon>
        <taxon>Rhipicephalinae</taxon>
        <taxon>Rhipicephalus</taxon>
        <taxon>Rhipicephalus</taxon>
    </lineage>
</organism>
<evidence type="ECO:0000313" key="3">
    <source>
        <dbReference type="Proteomes" id="UP000821837"/>
    </source>
</evidence>
<gene>
    <name evidence="2" type="ORF">HPB52_007984</name>
</gene>
<dbReference type="AlphaFoldDB" id="A0A9D4T327"/>
<proteinExistence type="predicted"/>
<reference evidence="2" key="2">
    <citation type="submission" date="2021-09" db="EMBL/GenBank/DDBJ databases">
        <authorList>
            <person name="Jia N."/>
            <person name="Wang J."/>
            <person name="Shi W."/>
            <person name="Du L."/>
            <person name="Sun Y."/>
            <person name="Zhan W."/>
            <person name="Jiang J."/>
            <person name="Wang Q."/>
            <person name="Zhang B."/>
            <person name="Ji P."/>
            <person name="Sakyi L.B."/>
            <person name="Cui X."/>
            <person name="Yuan T."/>
            <person name="Jiang B."/>
            <person name="Yang W."/>
            <person name="Lam T.T.-Y."/>
            <person name="Chang Q."/>
            <person name="Ding S."/>
            <person name="Wang X."/>
            <person name="Zhu J."/>
            <person name="Ruan X."/>
            <person name="Zhao L."/>
            <person name="Wei J."/>
            <person name="Que T."/>
            <person name="Du C."/>
            <person name="Cheng J."/>
            <person name="Dai P."/>
            <person name="Han X."/>
            <person name="Huang E."/>
            <person name="Gao Y."/>
            <person name="Liu J."/>
            <person name="Shao H."/>
            <person name="Ye R."/>
            <person name="Li L."/>
            <person name="Wei W."/>
            <person name="Wang X."/>
            <person name="Wang C."/>
            <person name="Huo Q."/>
            <person name="Li W."/>
            <person name="Guo W."/>
            <person name="Chen H."/>
            <person name="Chen S."/>
            <person name="Zhou L."/>
            <person name="Zhou L."/>
            <person name="Ni X."/>
            <person name="Tian J."/>
            <person name="Zhou Y."/>
            <person name="Sheng Y."/>
            <person name="Liu T."/>
            <person name="Pan Y."/>
            <person name="Xia L."/>
            <person name="Li J."/>
            <person name="Zhao F."/>
            <person name="Cao W."/>
        </authorList>
    </citation>
    <scope>NUCLEOTIDE SEQUENCE</scope>
    <source>
        <strain evidence="2">Rsan-2018</strain>
        <tissue evidence="2">Larvae</tissue>
    </source>
</reference>